<dbReference type="GO" id="GO:0000460">
    <property type="term" value="P:maturation of 5.8S rRNA"/>
    <property type="evidence" value="ECO:0000318"/>
    <property type="project" value="GO_Central"/>
</dbReference>
<dbReference type="EMBL" id="CH991568">
    <property type="protein sequence ID" value="EDQ86111.1"/>
    <property type="molecule type" value="Genomic_DNA"/>
</dbReference>
<dbReference type="FunFam" id="3.40.50.10480:FF:000002">
    <property type="entry name" value="Ribosome production factor 1"/>
    <property type="match status" value="1"/>
</dbReference>
<dbReference type="GO" id="GO:0042134">
    <property type="term" value="F:rRNA primary transcript binding"/>
    <property type="evidence" value="ECO:0007669"/>
    <property type="project" value="InterPro"/>
</dbReference>
<evidence type="ECO:0000259" key="1">
    <source>
        <dbReference type="PROSITE" id="PS50833"/>
    </source>
</evidence>
<dbReference type="PROSITE" id="PS50833">
    <property type="entry name" value="BRIX"/>
    <property type="match status" value="1"/>
</dbReference>
<dbReference type="PANTHER" id="PTHR22734">
    <property type="entry name" value="U3 SMALL NUCLEOLAR RIBONUCLEOPROTEIN PROTEIN IMP4"/>
    <property type="match status" value="1"/>
</dbReference>
<dbReference type="SUPFAM" id="SSF52954">
    <property type="entry name" value="Class II aaRS ABD-related"/>
    <property type="match status" value="1"/>
</dbReference>
<dbReference type="PANTHER" id="PTHR22734:SF3">
    <property type="entry name" value="RIBOSOME PRODUCTION FACTOR 1"/>
    <property type="match status" value="1"/>
</dbReference>
<reference evidence="2 3" key="1">
    <citation type="journal article" date="2008" name="Nature">
        <title>The genome of the choanoflagellate Monosiga brevicollis and the origin of metazoans.</title>
        <authorList>
            <consortium name="JGI Sequencing"/>
            <person name="King N."/>
            <person name="Westbrook M.J."/>
            <person name="Young S.L."/>
            <person name="Kuo A."/>
            <person name="Abedin M."/>
            <person name="Chapman J."/>
            <person name="Fairclough S."/>
            <person name="Hellsten U."/>
            <person name="Isogai Y."/>
            <person name="Letunic I."/>
            <person name="Marr M."/>
            <person name="Pincus D."/>
            <person name="Putnam N."/>
            <person name="Rokas A."/>
            <person name="Wright K.J."/>
            <person name="Zuzow R."/>
            <person name="Dirks W."/>
            <person name="Good M."/>
            <person name="Goodstein D."/>
            <person name="Lemons D."/>
            <person name="Li W."/>
            <person name="Lyons J.B."/>
            <person name="Morris A."/>
            <person name="Nichols S."/>
            <person name="Richter D.J."/>
            <person name="Salamov A."/>
            <person name="Bork P."/>
            <person name="Lim W.A."/>
            <person name="Manning G."/>
            <person name="Miller W.T."/>
            <person name="McGinnis W."/>
            <person name="Shapiro H."/>
            <person name="Tjian R."/>
            <person name="Grigoriev I.V."/>
            <person name="Rokhsar D."/>
        </authorList>
    </citation>
    <scope>NUCLEOTIDE SEQUENCE [LARGE SCALE GENOMIC DNA]</scope>
    <source>
        <strain evidence="3">MX1 / ATCC 50154</strain>
    </source>
</reference>
<accession>A9V8M8</accession>
<feature type="domain" description="Brix" evidence="1">
    <location>
        <begin position="34"/>
        <end position="216"/>
    </location>
</feature>
<dbReference type="InterPro" id="IPR007109">
    <property type="entry name" value="Brix"/>
</dbReference>
<dbReference type="InterPro" id="IPR044281">
    <property type="entry name" value="IMP4/RPF1"/>
</dbReference>
<dbReference type="GO" id="GO:0005730">
    <property type="term" value="C:nucleolus"/>
    <property type="evidence" value="ECO:0000318"/>
    <property type="project" value="GO_Central"/>
</dbReference>
<organism evidence="2 3">
    <name type="scientific">Monosiga brevicollis</name>
    <name type="common">Choanoflagellate</name>
    <dbReference type="NCBI Taxonomy" id="81824"/>
    <lineage>
        <taxon>Eukaryota</taxon>
        <taxon>Choanoflagellata</taxon>
        <taxon>Craspedida</taxon>
        <taxon>Salpingoecidae</taxon>
        <taxon>Monosiga</taxon>
    </lineage>
</organism>
<keyword evidence="3" id="KW-1185">Reference proteome</keyword>
<dbReference type="GO" id="GO:0030687">
    <property type="term" value="C:preribosome, large subunit precursor"/>
    <property type="evidence" value="ECO:0000318"/>
    <property type="project" value="GO_Central"/>
</dbReference>
<gene>
    <name evidence="2" type="ORF">MONBRDRAFT_38546</name>
</gene>
<dbReference type="Pfam" id="PF04427">
    <property type="entry name" value="Brix"/>
    <property type="match status" value="1"/>
</dbReference>
<dbReference type="GO" id="GO:0000470">
    <property type="term" value="P:maturation of LSU-rRNA"/>
    <property type="evidence" value="ECO:0000318"/>
    <property type="project" value="GO_Central"/>
</dbReference>
<dbReference type="eggNOG" id="KOG2780">
    <property type="taxonomic scope" value="Eukaryota"/>
</dbReference>
<dbReference type="GeneID" id="5894368"/>
<evidence type="ECO:0000313" key="2">
    <source>
        <dbReference type="EMBL" id="EDQ86111.1"/>
    </source>
</evidence>
<evidence type="ECO:0000313" key="3">
    <source>
        <dbReference type="Proteomes" id="UP000001357"/>
    </source>
</evidence>
<dbReference type="InParanoid" id="A9V8M8"/>
<name>A9V8M8_MONBE</name>
<dbReference type="AlphaFoldDB" id="A9V8M8"/>
<dbReference type="KEGG" id="mbr:MONBRDRAFT_38546"/>
<dbReference type="Proteomes" id="UP000001357">
    <property type="component" value="Unassembled WGS sequence"/>
</dbReference>
<dbReference type="RefSeq" id="XP_001749036.1">
    <property type="nucleotide sequence ID" value="XM_001748984.1"/>
</dbReference>
<dbReference type="STRING" id="81824.A9V8M8"/>
<dbReference type="FunCoup" id="A9V8M8">
    <property type="interactions" value="711"/>
</dbReference>
<protein>
    <recommendedName>
        <fullName evidence="1">Brix domain-containing protein</fullName>
    </recommendedName>
</protein>
<proteinExistence type="predicted"/>
<dbReference type="OMA" id="EWEHRPD"/>
<dbReference type="SMART" id="SM00879">
    <property type="entry name" value="Brix"/>
    <property type="match status" value="1"/>
</dbReference>
<sequence length="239" mass="27592">MREKDDTIVDPEDDEVMQDQATDELASYFDGKEPKVLITTSNKACGDAYQFGEILANMIPSAQFFKRKGFELKTIIKQAIAKGFTDVMVINEDKKKVNGLVVSHLPDGPTAHFKVTNIKYAKEIHNHGASTMHYPEVIINNFHTRLGHQVGRQLTALFPQVPEFEGRAVVTFHNQRDFIFVRRHRYIFRNKERVGLQELGPRFTLKLRSLQKGTFDTKFGEYEFVYRSELGTGRRKFFL</sequence>
<dbReference type="Gene3D" id="3.40.50.10480">
    <property type="entry name" value="Probable brix-domain ribosomal biogenesis protein"/>
    <property type="match status" value="1"/>
</dbReference>